<dbReference type="PANTHER" id="PTHR48021:SF1">
    <property type="entry name" value="GH07001P-RELATED"/>
    <property type="match status" value="1"/>
</dbReference>
<feature type="transmembrane region" description="Helical" evidence="5">
    <location>
        <begin position="262"/>
        <end position="285"/>
    </location>
</feature>
<keyword evidence="8" id="KW-1185">Reference proteome</keyword>
<evidence type="ECO:0000313" key="8">
    <source>
        <dbReference type="Proteomes" id="UP001153292"/>
    </source>
</evidence>
<keyword evidence="2 5" id="KW-0812">Transmembrane</keyword>
<proteinExistence type="predicted"/>
<feature type="transmembrane region" description="Helical" evidence="5">
    <location>
        <begin position="46"/>
        <end position="67"/>
    </location>
</feature>
<dbReference type="Pfam" id="PF00083">
    <property type="entry name" value="Sugar_tr"/>
    <property type="match status" value="1"/>
</dbReference>
<comment type="subcellular location">
    <subcellularLocation>
        <location evidence="1">Membrane</location>
        <topology evidence="1">Multi-pass membrane protein</topology>
    </subcellularLocation>
</comment>
<name>A0ABN8BFF5_CHISP</name>
<evidence type="ECO:0000256" key="2">
    <source>
        <dbReference type="ARBA" id="ARBA00022692"/>
    </source>
</evidence>
<evidence type="ECO:0000256" key="5">
    <source>
        <dbReference type="SAM" id="Phobius"/>
    </source>
</evidence>
<evidence type="ECO:0000259" key="6">
    <source>
        <dbReference type="PROSITE" id="PS50850"/>
    </source>
</evidence>
<dbReference type="PROSITE" id="PS50850">
    <property type="entry name" value="MFS"/>
    <property type="match status" value="1"/>
</dbReference>
<feature type="transmembrane region" description="Helical" evidence="5">
    <location>
        <begin position="226"/>
        <end position="250"/>
    </location>
</feature>
<dbReference type="SUPFAM" id="SSF103473">
    <property type="entry name" value="MFS general substrate transporter"/>
    <property type="match status" value="1"/>
</dbReference>
<feature type="transmembrane region" description="Helical" evidence="5">
    <location>
        <begin position="291"/>
        <end position="313"/>
    </location>
</feature>
<dbReference type="PANTHER" id="PTHR48021">
    <property type="match status" value="1"/>
</dbReference>
<evidence type="ECO:0000313" key="7">
    <source>
        <dbReference type="EMBL" id="CAH0407904.1"/>
    </source>
</evidence>
<gene>
    <name evidence="7" type="ORF">CHILSU_LOCUS11307</name>
</gene>
<dbReference type="InterPro" id="IPR020846">
    <property type="entry name" value="MFS_dom"/>
</dbReference>
<evidence type="ECO:0000256" key="1">
    <source>
        <dbReference type="ARBA" id="ARBA00004141"/>
    </source>
</evidence>
<dbReference type="Proteomes" id="UP001153292">
    <property type="component" value="Chromosome 9"/>
</dbReference>
<feature type="transmembrane region" description="Helical" evidence="5">
    <location>
        <begin position="174"/>
        <end position="194"/>
    </location>
</feature>
<dbReference type="Gene3D" id="1.20.1250.20">
    <property type="entry name" value="MFS general substrate transporter like domains"/>
    <property type="match status" value="1"/>
</dbReference>
<evidence type="ECO:0000256" key="3">
    <source>
        <dbReference type="ARBA" id="ARBA00022989"/>
    </source>
</evidence>
<dbReference type="InterPro" id="IPR036259">
    <property type="entry name" value="MFS_trans_sf"/>
</dbReference>
<keyword evidence="3 5" id="KW-1133">Transmembrane helix</keyword>
<feature type="domain" description="Major facilitator superfamily (MFS) profile" evidence="6">
    <location>
        <begin position="1"/>
        <end position="317"/>
    </location>
</feature>
<dbReference type="InterPro" id="IPR050549">
    <property type="entry name" value="MFS_Trehalose_Transporter"/>
</dbReference>
<protein>
    <recommendedName>
        <fullName evidence="6">Major facilitator superfamily (MFS) profile domain-containing protein</fullName>
    </recommendedName>
</protein>
<sequence length="379" mass="42366">MGMGTPRVYVTEISLPNMRGVIAVFTILSLSFGLTLQALLGSSFKWNELCLSYGVFSAVISISSLLLPETPYYVLIKSTQNEAEKVLKRFRGAEYNTRNEITEMMDFKATNNISGLTFGTQIKLFVTRAVCLPFWIVIGYSVVTQLSGTSIIFVWTVDFLQASKVSFDSGSAHFFMELVRLGMGVVSAILMYKIGRRPQALISSLGVTVMCFVLGFLLLYNHSVTIYPFICYLLYVTFSTLGYYTLPFVMMYELYPLQVRGVLGGLTNSIINFMVFGVNAAFPFFRDLVGHAYILISFAMASILGTVFLFFCLPETKDLTLQEIEEYFNDLRPTLVSQRSVIAAQRSQLLTQTLESNALRSRSTLDLTLSKAAGRKPLN</sequence>
<feature type="transmembrane region" description="Helical" evidence="5">
    <location>
        <begin position="21"/>
        <end position="40"/>
    </location>
</feature>
<organism evidence="7 8">
    <name type="scientific">Chilo suppressalis</name>
    <name type="common">Asiatic rice borer moth</name>
    <dbReference type="NCBI Taxonomy" id="168631"/>
    <lineage>
        <taxon>Eukaryota</taxon>
        <taxon>Metazoa</taxon>
        <taxon>Ecdysozoa</taxon>
        <taxon>Arthropoda</taxon>
        <taxon>Hexapoda</taxon>
        <taxon>Insecta</taxon>
        <taxon>Pterygota</taxon>
        <taxon>Neoptera</taxon>
        <taxon>Endopterygota</taxon>
        <taxon>Lepidoptera</taxon>
        <taxon>Glossata</taxon>
        <taxon>Ditrysia</taxon>
        <taxon>Pyraloidea</taxon>
        <taxon>Crambidae</taxon>
        <taxon>Crambinae</taxon>
        <taxon>Chilo</taxon>
    </lineage>
</organism>
<evidence type="ECO:0000256" key="4">
    <source>
        <dbReference type="ARBA" id="ARBA00023136"/>
    </source>
</evidence>
<keyword evidence="4 5" id="KW-0472">Membrane</keyword>
<reference evidence="7" key="1">
    <citation type="submission" date="2021-12" db="EMBL/GenBank/DDBJ databases">
        <authorList>
            <person name="King R."/>
        </authorList>
    </citation>
    <scope>NUCLEOTIDE SEQUENCE</scope>
</reference>
<dbReference type="EMBL" id="OU963902">
    <property type="protein sequence ID" value="CAH0407904.1"/>
    <property type="molecule type" value="Genomic_DNA"/>
</dbReference>
<accession>A0ABN8BFF5</accession>
<feature type="transmembrane region" description="Helical" evidence="5">
    <location>
        <begin position="201"/>
        <end position="220"/>
    </location>
</feature>
<feature type="transmembrane region" description="Helical" evidence="5">
    <location>
        <begin position="132"/>
        <end position="154"/>
    </location>
</feature>
<dbReference type="InterPro" id="IPR005828">
    <property type="entry name" value="MFS_sugar_transport-like"/>
</dbReference>